<comment type="catalytic activity">
    <reaction evidence="1">
        <text>5-hydroxy-2-oxo-4-ureido-2,5-dihydro-1H-imidazole-5-carboxylate + H(+) = (S)-allantoin + CO2</text>
        <dbReference type="Rhea" id="RHEA:26301"/>
        <dbReference type="ChEBI" id="CHEBI:15378"/>
        <dbReference type="ChEBI" id="CHEBI:15678"/>
        <dbReference type="ChEBI" id="CHEBI:16526"/>
        <dbReference type="ChEBI" id="CHEBI:58639"/>
        <dbReference type="EC" id="4.1.1.97"/>
    </reaction>
</comment>
<dbReference type="GO" id="GO:0019628">
    <property type="term" value="P:urate catabolic process"/>
    <property type="evidence" value="ECO:0007669"/>
    <property type="project" value="TreeGrafter"/>
</dbReference>
<dbReference type="Proteomes" id="UP000677913">
    <property type="component" value="Unassembled WGS sequence"/>
</dbReference>
<dbReference type="Gene3D" id="1.10.3330.10">
    <property type="entry name" value="Oxo-4-hydroxy-4-carboxy-5-ureidoimidazoline decarboxylase"/>
    <property type="match status" value="1"/>
</dbReference>
<keyword evidence="5" id="KW-0210">Decarboxylase</keyword>
<keyword evidence="6 8" id="KW-0456">Lyase</keyword>
<evidence type="ECO:0000256" key="3">
    <source>
        <dbReference type="ARBA" id="ARBA00012257"/>
    </source>
</evidence>
<proteinExistence type="predicted"/>
<dbReference type="PANTHER" id="PTHR43466:SF1">
    <property type="entry name" value="2-OXO-4-HYDROXY-4-CARBOXY-5-UREIDOIMIDAZOLINE DECARBOXYLASE-RELATED"/>
    <property type="match status" value="1"/>
</dbReference>
<dbReference type="InterPro" id="IPR017595">
    <property type="entry name" value="OHCU_decarboxylase-2"/>
</dbReference>
<gene>
    <name evidence="8" type="primary">uraD</name>
    <name evidence="8" type="ORF">KGA66_18235</name>
</gene>
<reference evidence="8" key="1">
    <citation type="submission" date="2021-04" db="EMBL/GenBank/DDBJ databases">
        <title>Genome based classification of Actinospica acidithermotolerans sp. nov., an actinobacterium isolated from an Indonesian hot spring.</title>
        <authorList>
            <person name="Kusuma A.B."/>
            <person name="Putra K.E."/>
            <person name="Nafisah S."/>
            <person name="Loh J."/>
            <person name="Nouioui I."/>
            <person name="Goodfellow M."/>
        </authorList>
    </citation>
    <scope>NUCLEOTIDE SEQUENCE</scope>
    <source>
        <strain evidence="8">DSM 45618</strain>
    </source>
</reference>
<dbReference type="NCBIfam" id="TIGR03180">
    <property type="entry name" value="UraD_2"/>
    <property type="match status" value="1"/>
</dbReference>
<evidence type="ECO:0000256" key="6">
    <source>
        <dbReference type="ARBA" id="ARBA00023239"/>
    </source>
</evidence>
<name>A0A8J8BEA2_9ACTN</name>
<dbReference type="RefSeq" id="WP_211469358.1">
    <property type="nucleotide sequence ID" value="NZ_JAGSXH010000066.1"/>
</dbReference>
<sequence length="198" mass="20610">MVAVASGADAGAGAPAPVRAPGHARAGLERLNALSAPEAAAALAACCASHRWAAAIAAVRPYADAAQLYRIAAVEVARLDWPDVLEALTAHPRIGTRAADRASPAAAWSRAEQAAADGPDARTARQLAEANAAYEAAFGHVFLIRATGRTAEQMLDAALGRLRNDPSTEQAVVRDELNQIVRLRLDKLLLGLAEGTWP</sequence>
<keyword evidence="9" id="KW-1185">Reference proteome</keyword>
<evidence type="ECO:0000313" key="9">
    <source>
        <dbReference type="Proteomes" id="UP000677913"/>
    </source>
</evidence>
<dbReference type="AlphaFoldDB" id="A0A8J8BEA2"/>
<dbReference type="InterPro" id="IPR018020">
    <property type="entry name" value="OHCU_decarboxylase"/>
</dbReference>
<feature type="domain" description="Oxo-4-hydroxy-4-carboxy-5-ureidoimidazoline decarboxylase" evidence="7">
    <location>
        <begin position="32"/>
        <end position="186"/>
    </location>
</feature>
<dbReference type="EC" id="4.1.1.97" evidence="3"/>
<evidence type="ECO:0000259" key="7">
    <source>
        <dbReference type="Pfam" id="PF09349"/>
    </source>
</evidence>
<dbReference type="NCBIfam" id="NF010372">
    <property type="entry name" value="PRK13798.1"/>
    <property type="match status" value="1"/>
</dbReference>
<dbReference type="GO" id="GO:0006144">
    <property type="term" value="P:purine nucleobase metabolic process"/>
    <property type="evidence" value="ECO:0007669"/>
    <property type="project" value="UniProtKB-KW"/>
</dbReference>
<dbReference type="PANTHER" id="PTHR43466">
    <property type="entry name" value="2-OXO-4-HYDROXY-4-CARBOXY-5-UREIDOIMIDAZOLINE DECARBOXYLASE-RELATED"/>
    <property type="match status" value="1"/>
</dbReference>
<evidence type="ECO:0000256" key="2">
    <source>
        <dbReference type="ARBA" id="ARBA00004754"/>
    </source>
</evidence>
<evidence type="ECO:0000256" key="4">
    <source>
        <dbReference type="ARBA" id="ARBA00022631"/>
    </source>
</evidence>
<protein>
    <recommendedName>
        <fullName evidence="3">2-oxo-4-hydroxy-4-carboxy-5-ureidoimidazoline decarboxylase</fullName>
        <ecNumber evidence="3">4.1.1.97</ecNumber>
    </recommendedName>
</protein>
<evidence type="ECO:0000313" key="8">
    <source>
        <dbReference type="EMBL" id="MBS2965001.1"/>
    </source>
</evidence>
<dbReference type="SUPFAM" id="SSF158694">
    <property type="entry name" value="UraD-Like"/>
    <property type="match status" value="1"/>
</dbReference>
<organism evidence="8 9">
    <name type="scientific">Actinocrinis puniceicyclus</name>
    <dbReference type="NCBI Taxonomy" id="977794"/>
    <lineage>
        <taxon>Bacteria</taxon>
        <taxon>Bacillati</taxon>
        <taxon>Actinomycetota</taxon>
        <taxon>Actinomycetes</taxon>
        <taxon>Catenulisporales</taxon>
        <taxon>Actinospicaceae</taxon>
        <taxon>Actinocrinis</taxon>
    </lineage>
</organism>
<dbReference type="EMBL" id="JAGSXH010000066">
    <property type="protein sequence ID" value="MBS2965001.1"/>
    <property type="molecule type" value="Genomic_DNA"/>
</dbReference>
<comment type="pathway">
    <text evidence="2">Purine metabolism; urate degradation; (S)-allantoin from urate: step 3/3.</text>
</comment>
<keyword evidence="4" id="KW-0659">Purine metabolism</keyword>
<evidence type="ECO:0000256" key="5">
    <source>
        <dbReference type="ARBA" id="ARBA00022793"/>
    </source>
</evidence>
<dbReference type="InterPro" id="IPR036778">
    <property type="entry name" value="OHCU_decarboxylase_sf"/>
</dbReference>
<dbReference type="Pfam" id="PF09349">
    <property type="entry name" value="OHCU_decarbox"/>
    <property type="match status" value="1"/>
</dbReference>
<accession>A0A8J8BEA2</accession>
<comment type="caution">
    <text evidence="8">The sequence shown here is derived from an EMBL/GenBank/DDBJ whole genome shotgun (WGS) entry which is preliminary data.</text>
</comment>
<dbReference type="GO" id="GO:0051997">
    <property type="term" value="F:2-oxo-4-hydroxy-4-carboxy-5-ureidoimidazoline decarboxylase activity"/>
    <property type="evidence" value="ECO:0007669"/>
    <property type="project" value="UniProtKB-EC"/>
</dbReference>
<evidence type="ECO:0000256" key="1">
    <source>
        <dbReference type="ARBA" id="ARBA00001163"/>
    </source>
</evidence>